<proteinExistence type="predicted"/>
<dbReference type="SUPFAM" id="SSF55073">
    <property type="entry name" value="Nucleotide cyclase"/>
    <property type="match status" value="1"/>
</dbReference>
<dbReference type="InterPro" id="IPR011990">
    <property type="entry name" value="TPR-like_helical_dom_sf"/>
</dbReference>
<dbReference type="Proteomes" id="UP000510721">
    <property type="component" value="Chromosome"/>
</dbReference>
<keyword evidence="2" id="KW-1185">Reference proteome</keyword>
<dbReference type="EMBL" id="CP041238">
    <property type="protein sequence ID" value="QLL61474.1"/>
    <property type="molecule type" value="Genomic_DNA"/>
</dbReference>
<evidence type="ECO:0000313" key="1">
    <source>
        <dbReference type="EMBL" id="QLL61474.1"/>
    </source>
</evidence>
<dbReference type="InterPro" id="IPR050697">
    <property type="entry name" value="Adenylyl/Guanylyl_Cyclase_3/4"/>
</dbReference>
<dbReference type="InterPro" id="IPR029787">
    <property type="entry name" value="Nucleotide_cyclase"/>
</dbReference>
<dbReference type="GO" id="GO:0035556">
    <property type="term" value="P:intracellular signal transduction"/>
    <property type="evidence" value="ECO:0007669"/>
    <property type="project" value="InterPro"/>
</dbReference>
<dbReference type="PANTHER" id="PTHR43081:SF19">
    <property type="entry name" value="PH-SENSITIVE ADENYLATE CYCLASE RV1264"/>
    <property type="match status" value="1"/>
</dbReference>
<organism evidence="1 2">
    <name type="scientific">Sinorhizobium mexicanum</name>
    <dbReference type="NCBI Taxonomy" id="375549"/>
    <lineage>
        <taxon>Bacteria</taxon>
        <taxon>Pseudomonadati</taxon>
        <taxon>Pseudomonadota</taxon>
        <taxon>Alphaproteobacteria</taxon>
        <taxon>Hyphomicrobiales</taxon>
        <taxon>Rhizobiaceae</taxon>
        <taxon>Sinorhizobium/Ensifer group</taxon>
        <taxon>Sinorhizobium</taxon>
    </lineage>
</organism>
<dbReference type="InterPro" id="IPR001054">
    <property type="entry name" value="A/G_cyclase"/>
</dbReference>
<dbReference type="Pfam" id="PF00211">
    <property type="entry name" value="Guanylate_cyc"/>
    <property type="match status" value="1"/>
</dbReference>
<protein>
    <submittedName>
        <fullName evidence="1">Adenylate/guanylate cyclase domain-containing protein</fullName>
    </submittedName>
</protein>
<dbReference type="PANTHER" id="PTHR43081">
    <property type="entry name" value="ADENYLATE CYCLASE, TERMINAL-DIFFERENTIATION SPECIFIC-RELATED"/>
    <property type="match status" value="1"/>
</dbReference>
<accession>A0A859QEI7</accession>
<dbReference type="RefSeq" id="WP_180941026.1">
    <property type="nucleotide sequence ID" value="NZ_CP041238.1"/>
</dbReference>
<dbReference type="GO" id="GO:0006171">
    <property type="term" value="P:cAMP biosynthetic process"/>
    <property type="evidence" value="ECO:0007669"/>
    <property type="project" value="TreeGrafter"/>
</dbReference>
<dbReference type="InterPro" id="IPR019734">
    <property type="entry name" value="TPR_rpt"/>
</dbReference>
<dbReference type="GO" id="GO:0004016">
    <property type="term" value="F:adenylate cyclase activity"/>
    <property type="evidence" value="ECO:0007669"/>
    <property type="project" value="UniProtKB-ARBA"/>
</dbReference>
<dbReference type="PROSITE" id="PS50125">
    <property type="entry name" value="GUANYLATE_CYCLASE_2"/>
    <property type="match status" value="1"/>
</dbReference>
<dbReference type="KEGG" id="emx:FKV68_08450"/>
<dbReference type="PROSITE" id="PS50005">
    <property type="entry name" value="TPR"/>
    <property type="match status" value="1"/>
</dbReference>
<dbReference type="AlphaFoldDB" id="A0A859QEI7"/>
<dbReference type="Gene3D" id="3.40.50.10070">
    <property type="entry name" value="TolB, N-terminal domain"/>
    <property type="match status" value="1"/>
</dbReference>
<dbReference type="Gene3D" id="1.25.40.10">
    <property type="entry name" value="Tetratricopeptide repeat domain"/>
    <property type="match status" value="1"/>
</dbReference>
<reference evidence="1 2" key="1">
    <citation type="submission" date="2019-06" db="EMBL/GenBank/DDBJ databases">
        <title>Complete genome sequence of Ensifer mexicanus ITTG R7 isolated from nodules of Acacia angustissima (Mill.) Kuntze.</title>
        <authorList>
            <person name="Rincon-Rosales R."/>
            <person name="Rogel M.A."/>
            <person name="Guerrero G."/>
            <person name="Rincon-Molina C.I."/>
            <person name="Lopez-Lopez A."/>
            <person name="Martinez-Romero E."/>
        </authorList>
    </citation>
    <scope>NUCLEOTIDE SEQUENCE [LARGE SCALE GENOMIC DNA]</scope>
    <source>
        <strain evidence="1 2">ITTG R7</strain>
    </source>
</reference>
<gene>
    <name evidence="1" type="ORF">FKV68_08450</name>
</gene>
<dbReference type="CDD" id="cd07302">
    <property type="entry name" value="CHD"/>
    <property type="match status" value="1"/>
</dbReference>
<dbReference type="SMART" id="SM00028">
    <property type="entry name" value="TPR"/>
    <property type="match status" value="4"/>
</dbReference>
<dbReference type="Gene3D" id="3.30.70.1230">
    <property type="entry name" value="Nucleotide cyclase"/>
    <property type="match status" value="1"/>
</dbReference>
<sequence length="644" mass="70663">MDRKLAAILAADVVGYSRHMERDEQGTYERLVVSRKELFEPEVARHHGRIFKLMGDGLLAEFSSVVDAVECAVARQRGLAERNAGVSAEDRIEVRIGINLGEVIVEGDDRYGEGVNIATRLEQVAEPGTVYVSEKVAREVERKLAFGFERMGSQHVKNISEPVTLYRVKLDGLPKSRIRPTGWLARHRWIGPAAAAALAAVIAGVAALGIPARFQQPRLISDDRPSLAVLPFDNLGGDAKWDRIADGLTEDIITDLSHTRDLVVVARTSTERYKGMDVDAQKVGRELGVRYLLEGSLQADGDELRITSQLIDAITGGHIWSQRFDRHAEDIFKVQTEVTGSIATRLAGYSGQLAGAELEIIRRKPPGNLNAYETYLLGVQAKHQVTRDSLAEAERLFKKALELDPNMARAYVALTYVYSYMLDLGIAPPEELLPKQRDAAQRAVTLDPSDGETHLAMGASHSFSGEPELALAEFTKAEQLAPNNADILILIAWYLPALGESEKAVGLADRAVLLNPLHPDWYTQGLANVYFFGRQFEKSAKHARLVPSPFALDRAFEAMALAYLGKQNEASKAASQVKELGPDWNAEQYLSNIGGYPEPEAELFVEGARRAGLPACVHNDAAAKQPNFIHVKSCDTERTKAASG</sequence>
<dbReference type="SUPFAM" id="SSF48452">
    <property type="entry name" value="TPR-like"/>
    <property type="match status" value="1"/>
</dbReference>
<evidence type="ECO:0000313" key="2">
    <source>
        <dbReference type="Proteomes" id="UP000510721"/>
    </source>
</evidence>
<name>A0A859QEI7_9HYPH</name>